<evidence type="ECO:0000256" key="1">
    <source>
        <dbReference type="SAM" id="SignalP"/>
    </source>
</evidence>
<accession>A0A951PW30</accession>
<feature type="signal peptide" evidence="1">
    <location>
        <begin position="1"/>
        <end position="30"/>
    </location>
</feature>
<reference evidence="2" key="1">
    <citation type="submission" date="2021-05" db="EMBL/GenBank/DDBJ databases">
        <authorList>
            <person name="Pietrasiak N."/>
            <person name="Ward R."/>
            <person name="Stajich J.E."/>
            <person name="Kurbessoian T."/>
        </authorList>
    </citation>
    <scope>NUCLEOTIDE SEQUENCE</scope>
    <source>
        <strain evidence="2">JT2-VF2</strain>
    </source>
</reference>
<dbReference type="Proteomes" id="UP000715781">
    <property type="component" value="Unassembled WGS sequence"/>
</dbReference>
<evidence type="ECO:0000313" key="3">
    <source>
        <dbReference type="Proteomes" id="UP000715781"/>
    </source>
</evidence>
<dbReference type="Pfam" id="PF14271">
    <property type="entry name" value="DUF4359"/>
    <property type="match status" value="1"/>
</dbReference>
<keyword evidence="1" id="KW-0732">Signal</keyword>
<dbReference type="AlphaFoldDB" id="A0A951PW30"/>
<sequence>MRPLTIITYLGAVGLAALGLTMANTNPTQAEYEDYAVQQLTAYLSTDVCKKTKGIIENLLHINCEKVLKSANPHMREIIAGTTERQNFMIFSVYRTDLTLNSLIPAYKFETVGAFNNFYTYSAEQQ</sequence>
<dbReference type="InterPro" id="IPR025578">
    <property type="entry name" value="DUF4359"/>
</dbReference>
<dbReference type="EMBL" id="JAHHHN010000004">
    <property type="protein sequence ID" value="MBW4561414.1"/>
    <property type="molecule type" value="Genomic_DNA"/>
</dbReference>
<proteinExistence type="predicted"/>
<feature type="chain" id="PRO_5037715729" evidence="1">
    <location>
        <begin position="31"/>
        <end position="126"/>
    </location>
</feature>
<organism evidence="2 3">
    <name type="scientific">Mojavia pulchra JT2-VF2</name>
    <dbReference type="NCBI Taxonomy" id="287848"/>
    <lineage>
        <taxon>Bacteria</taxon>
        <taxon>Bacillati</taxon>
        <taxon>Cyanobacteriota</taxon>
        <taxon>Cyanophyceae</taxon>
        <taxon>Nostocales</taxon>
        <taxon>Nostocaceae</taxon>
    </lineage>
</organism>
<comment type="caution">
    <text evidence="2">The sequence shown here is derived from an EMBL/GenBank/DDBJ whole genome shotgun (WGS) entry which is preliminary data.</text>
</comment>
<reference evidence="2" key="2">
    <citation type="journal article" date="2022" name="Microbiol. Resour. Announc.">
        <title>Metagenome Sequencing to Explore Phylogenomics of Terrestrial Cyanobacteria.</title>
        <authorList>
            <person name="Ward R.D."/>
            <person name="Stajich J.E."/>
            <person name="Johansen J.R."/>
            <person name="Huntemann M."/>
            <person name="Clum A."/>
            <person name="Foster B."/>
            <person name="Foster B."/>
            <person name="Roux S."/>
            <person name="Palaniappan K."/>
            <person name="Varghese N."/>
            <person name="Mukherjee S."/>
            <person name="Reddy T.B.K."/>
            <person name="Daum C."/>
            <person name="Copeland A."/>
            <person name="Chen I.A."/>
            <person name="Ivanova N.N."/>
            <person name="Kyrpides N.C."/>
            <person name="Shapiro N."/>
            <person name="Eloe-Fadrosh E.A."/>
            <person name="Pietrasiak N."/>
        </authorList>
    </citation>
    <scope>NUCLEOTIDE SEQUENCE</scope>
    <source>
        <strain evidence="2">JT2-VF2</strain>
    </source>
</reference>
<gene>
    <name evidence="2" type="ORF">KME32_09680</name>
</gene>
<name>A0A951PW30_9NOST</name>
<protein>
    <submittedName>
        <fullName evidence="2">DUF4359 domain-containing protein</fullName>
    </submittedName>
</protein>
<evidence type="ECO:0000313" key="2">
    <source>
        <dbReference type="EMBL" id="MBW4561414.1"/>
    </source>
</evidence>